<comment type="subcellular location">
    <subcellularLocation>
        <location evidence="1">Nucleus</location>
    </subcellularLocation>
</comment>
<evidence type="ECO:0000256" key="1">
    <source>
        <dbReference type="ARBA" id="ARBA00004123"/>
    </source>
</evidence>
<dbReference type="EMBL" id="CP055903">
    <property type="protein sequence ID" value="QKX63740.1"/>
    <property type="molecule type" value="Genomic_DNA"/>
</dbReference>
<name>A0A7H8RBD2_TALRU</name>
<dbReference type="PANTHER" id="PTHR31001">
    <property type="entry name" value="UNCHARACTERIZED TRANSCRIPTIONAL REGULATORY PROTEIN"/>
    <property type="match status" value="1"/>
</dbReference>
<keyword evidence="5" id="KW-0804">Transcription</keyword>
<dbReference type="GO" id="GO:0008270">
    <property type="term" value="F:zinc ion binding"/>
    <property type="evidence" value="ECO:0007669"/>
    <property type="project" value="InterPro"/>
</dbReference>
<keyword evidence="10" id="KW-1185">Reference proteome</keyword>
<evidence type="ECO:0000313" key="10">
    <source>
        <dbReference type="Proteomes" id="UP000509510"/>
    </source>
</evidence>
<dbReference type="Gene3D" id="4.10.240.10">
    <property type="entry name" value="Zn(2)-C6 fungal-type DNA-binding domain"/>
    <property type="match status" value="1"/>
</dbReference>
<dbReference type="CDD" id="cd12148">
    <property type="entry name" value="fungal_TF_MHR"/>
    <property type="match status" value="1"/>
</dbReference>
<keyword evidence="3" id="KW-0805">Transcription regulation</keyword>
<keyword evidence="6" id="KW-0539">Nucleus</keyword>
<proteinExistence type="predicted"/>
<evidence type="ECO:0000259" key="8">
    <source>
        <dbReference type="PROSITE" id="PS50048"/>
    </source>
</evidence>
<dbReference type="Proteomes" id="UP000509510">
    <property type="component" value="Chromosome VI"/>
</dbReference>
<evidence type="ECO:0000256" key="3">
    <source>
        <dbReference type="ARBA" id="ARBA00023015"/>
    </source>
</evidence>
<dbReference type="PANTHER" id="PTHR31001:SF57">
    <property type="entry name" value="ZN(II)2CYS6 TRANSCRIPTION FACTOR (EUROFUNG)"/>
    <property type="match status" value="1"/>
</dbReference>
<evidence type="ECO:0000256" key="5">
    <source>
        <dbReference type="ARBA" id="ARBA00023163"/>
    </source>
</evidence>
<dbReference type="GeneID" id="55998390"/>
<evidence type="ECO:0000256" key="2">
    <source>
        <dbReference type="ARBA" id="ARBA00022723"/>
    </source>
</evidence>
<dbReference type="Pfam" id="PF00172">
    <property type="entry name" value="Zn_clus"/>
    <property type="match status" value="1"/>
</dbReference>
<dbReference type="InterPro" id="IPR007219">
    <property type="entry name" value="XnlR_reg_dom"/>
</dbReference>
<dbReference type="KEGG" id="trg:TRUGW13939_10911"/>
<dbReference type="GO" id="GO:0005634">
    <property type="term" value="C:nucleus"/>
    <property type="evidence" value="ECO:0007669"/>
    <property type="project" value="UniProtKB-SubCell"/>
</dbReference>
<dbReference type="GO" id="GO:0003677">
    <property type="term" value="F:DNA binding"/>
    <property type="evidence" value="ECO:0007669"/>
    <property type="project" value="UniProtKB-KW"/>
</dbReference>
<protein>
    <recommendedName>
        <fullName evidence="8">Zn(2)-C6 fungal-type domain-containing protein</fullName>
    </recommendedName>
</protein>
<dbReference type="Pfam" id="PF04082">
    <property type="entry name" value="Fungal_trans"/>
    <property type="match status" value="1"/>
</dbReference>
<dbReference type="GO" id="GO:0000981">
    <property type="term" value="F:DNA-binding transcription factor activity, RNA polymerase II-specific"/>
    <property type="evidence" value="ECO:0007669"/>
    <property type="project" value="InterPro"/>
</dbReference>
<dbReference type="GO" id="GO:0006351">
    <property type="term" value="P:DNA-templated transcription"/>
    <property type="evidence" value="ECO:0007669"/>
    <property type="project" value="InterPro"/>
</dbReference>
<dbReference type="SMART" id="SM00906">
    <property type="entry name" value="Fungal_trans"/>
    <property type="match status" value="1"/>
</dbReference>
<feature type="domain" description="Zn(2)-C6 fungal-type" evidence="8">
    <location>
        <begin position="24"/>
        <end position="53"/>
    </location>
</feature>
<evidence type="ECO:0000256" key="7">
    <source>
        <dbReference type="SAM" id="MobiDB-lite"/>
    </source>
</evidence>
<keyword evidence="2" id="KW-0479">Metal-binding</keyword>
<keyword evidence="4" id="KW-0238">DNA-binding</keyword>
<sequence length="668" mass="75950">MDQSVQAESSRRDAVLRRYNVERSCLKCHERKIRCDRRHPCTSCMRLNIQCIYPGPERGKRRQHHKAAISDRLAQLERTITTLSQAHDEDVSHRKPESPLNESTPNKPLPVQRAPSEASTNRGLLLPDRHYINDQLLSRLLTNESDLQAAMGGNAVDPSRNQISSINFNTFLFGGGQPAVDLSLLNPSRSQVLRLWQVYLTNVNLMFKILHVPTIQSLLFAAINDMKNIPHDLNALFFSIYFSVISSLDPESVVRILNQDRPSALRRFQKGIEISLAQASFLELPTVTSLQAFVMFLMAMRVHNKCRLSWTLASLATRLAQSIGLHRDGKNFNLSLLETETRRRLWWQIVNNENRAVEDHGIAVGLSCGFSDTEYPLHINDTDISASSTTPPPPRKELCDMTTFLIATTTSKGFRNYLQPIIYGHRRNAADELYTKQMMESLINKVEKNYMPLCDYNIPTQRSAYLLARVLLAKLEFLENQHSLALDAAEDTGPHHIDQRSVALARKVLDPSNLILQDELLVHFHWNFLSYTQYSVLIYLLWNLCVNPTIADADSIWNEVNLHFGLIESKKSIVDLGPKWPLMVRLREKALSIKEQHIAKTEACKEAQKQNSTLPTQLPAGQSHLQSGSFTREAEFLGYINWDISSPSTSDWANFTLNLDKLSYEVGI</sequence>
<dbReference type="OrthoDB" id="424974at2759"/>
<evidence type="ECO:0000256" key="4">
    <source>
        <dbReference type="ARBA" id="ARBA00023125"/>
    </source>
</evidence>
<dbReference type="InterPro" id="IPR001138">
    <property type="entry name" value="Zn2Cys6_DnaBD"/>
</dbReference>
<dbReference type="CDD" id="cd00067">
    <property type="entry name" value="GAL4"/>
    <property type="match status" value="1"/>
</dbReference>
<organism evidence="9 10">
    <name type="scientific">Talaromyces rugulosus</name>
    <name type="common">Penicillium rugulosum</name>
    <dbReference type="NCBI Taxonomy" id="121627"/>
    <lineage>
        <taxon>Eukaryota</taxon>
        <taxon>Fungi</taxon>
        <taxon>Dikarya</taxon>
        <taxon>Ascomycota</taxon>
        <taxon>Pezizomycotina</taxon>
        <taxon>Eurotiomycetes</taxon>
        <taxon>Eurotiomycetidae</taxon>
        <taxon>Eurotiales</taxon>
        <taxon>Trichocomaceae</taxon>
        <taxon>Talaromyces</taxon>
        <taxon>Talaromyces sect. Islandici</taxon>
    </lineage>
</organism>
<dbReference type="InterPro" id="IPR036864">
    <property type="entry name" value="Zn2-C6_fun-type_DNA-bd_sf"/>
</dbReference>
<dbReference type="SUPFAM" id="SSF57701">
    <property type="entry name" value="Zn2/Cys6 DNA-binding domain"/>
    <property type="match status" value="1"/>
</dbReference>
<feature type="compositionally biased region" description="Basic and acidic residues" evidence="7">
    <location>
        <begin position="86"/>
        <end position="97"/>
    </location>
</feature>
<dbReference type="RefSeq" id="XP_035349914.1">
    <property type="nucleotide sequence ID" value="XM_035494021.1"/>
</dbReference>
<dbReference type="PROSITE" id="PS00463">
    <property type="entry name" value="ZN2_CY6_FUNGAL_1"/>
    <property type="match status" value="1"/>
</dbReference>
<accession>A0A7H8RBD2</accession>
<gene>
    <name evidence="9" type="ORF">TRUGW13939_10911</name>
</gene>
<dbReference type="InterPro" id="IPR050613">
    <property type="entry name" value="Sec_Metabolite_Reg"/>
</dbReference>
<evidence type="ECO:0000313" key="9">
    <source>
        <dbReference type="EMBL" id="QKX63740.1"/>
    </source>
</evidence>
<feature type="region of interest" description="Disordered" evidence="7">
    <location>
        <begin position="83"/>
        <end position="122"/>
    </location>
</feature>
<reference evidence="10" key="1">
    <citation type="submission" date="2020-06" db="EMBL/GenBank/DDBJ databases">
        <title>A chromosome-scale genome assembly of Talaromyces rugulosus W13939.</title>
        <authorList>
            <person name="Wang B."/>
            <person name="Guo L."/>
            <person name="Ye K."/>
            <person name="Wang L."/>
        </authorList>
    </citation>
    <scope>NUCLEOTIDE SEQUENCE [LARGE SCALE GENOMIC DNA]</scope>
    <source>
        <strain evidence="10">W13939</strain>
    </source>
</reference>
<dbReference type="SMART" id="SM00066">
    <property type="entry name" value="GAL4"/>
    <property type="match status" value="1"/>
</dbReference>
<dbReference type="PROSITE" id="PS50048">
    <property type="entry name" value="ZN2_CY6_FUNGAL_2"/>
    <property type="match status" value="1"/>
</dbReference>
<evidence type="ECO:0000256" key="6">
    <source>
        <dbReference type="ARBA" id="ARBA00023242"/>
    </source>
</evidence>
<dbReference type="AlphaFoldDB" id="A0A7H8RBD2"/>